<dbReference type="EMBL" id="JAXCGZ010012293">
    <property type="protein sequence ID" value="KAK7073664.1"/>
    <property type="molecule type" value="Genomic_DNA"/>
</dbReference>
<reference evidence="2 3" key="1">
    <citation type="submission" date="2023-11" db="EMBL/GenBank/DDBJ databases">
        <title>Halocaridina rubra genome assembly.</title>
        <authorList>
            <person name="Smith C."/>
        </authorList>
    </citation>
    <scope>NUCLEOTIDE SEQUENCE [LARGE SCALE GENOMIC DNA]</scope>
    <source>
        <strain evidence="2">EP-1</strain>
        <tissue evidence="2">Whole</tissue>
    </source>
</reference>
<name>A0AAN8X663_HALRR</name>
<accession>A0AAN8X663</accession>
<proteinExistence type="predicted"/>
<keyword evidence="3" id="KW-1185">Reference proteome</keyword>
<dbReference type="AlphaFoldDB" id="A0AAN8X663"/>
<feature type="domain" description="Intermembrane lipid transfer protein VPS13-like C-terminal" evidence="1">
    <location>
        <begin position="5"/>
        <end position="54"/>
    </location>
</feature>
<dbReference type="Proteomes" id="UP001381693">
    <property type="component" value="Unassembled WGS sequence"/>
</dbReference>
<sequence length="93" mass="10734">MCLPRHIFKLERCNMWGGWDINWKIAVRNLLHQPTLQNDAISLVLRQDESHSQLSGSQHHIKSQDVNVLLFLVQCIEVLMTLHMVDFPCPSAS</sequence>
<gene>
    <name evidence="2" type="ORF">SK128_026195</name>
</gene>
<dbReference type="InterPro" id="IPR056748">
    <property type="entry name" value="VPS13-like_C"/>
</dbReference>
<evidence type="ECO:0000313" key="3">
    <source>
        <dbReference type="Proteomes" id="UP001381693"/>
    </source>
</evidence>
<dbReference type="Pfam" id="PF25037">
    <property type="entry name" value="VPS13_C"/>
    <property type="match status" value="1"/>
</dbReference>
<organism evidence="2 3">
    <name type="scientific">Halocaridina rubra</name>
    <name type="common">Hawaiian red shrimp</name>
    <dbReference type="NCBI Taxonomy" id="373956"/>
    <lineage>
        <taxon>Eukaryota</taxon>
        <taxon>Metazoa</taxon>
        <taxon>Ecdysozoa</taxon>
        <taxon>Arthropoda</taxon>
        <taxon>Crustacea</taxon>
        <taxon>Multicrustacea</taxon>
        <taxon>Malacostraca</taxon>
        <taxon>Eumalacostraca</taxon>
        <taxon>Eucarida</taxon>
        <taxon>Decapoda</taxon>
        <taxon>Pleocyemata</taxon>
        <taxon>Caridea</taxon>
        <taxon>Atyoidea</taxon>
        <taxon>Atyidae</taxon>
        <taxon>Halocaridina</taxon>
    </lineage>
</organism>
<comment type="caution">
    <text evidence="2">The sequence shown here is derived from an EMBL/GenBank/DDBJ whole genome shotgun (WGS) entry which is preliminary data.</text>
</comment>
<protein>
    <recommendedName>
        <fullName evidence="1">Intermembrane lipid transfer protein VPS13-like C-terminal domain-containing protein</fullName>
    </recommendedName>
</protein>
<evidence type="ECO:0000259" key="1">
    <source>
        <dbReference type="Pfam" id="PF25037"/>
    </source>
</evidence>
<evidence type="ECO:0000313" key="2">
    <source>
        <dbReference type="EMBL" id="KAK7073664.1"/>
    </source>
</evidence>